<dbReference type="Proteomes" id="UP000291343">
    <property type="component" value="Unassembled WGS sequence"/>
</dbReference>
<keyword evidence="12" id="KW-1185">Reference proteome</keyword>
<reference evidence="11 12" key="1">
    <citation type="journal article" date="2017" name="Gigascience">
        <title>Genome sequence of the small brown planthopper, Laodelphax striatellus.</title>
        <authorList>
            <person name="Zhu J."/>
            <person name="Jiang F."/>
            <person name="Wang X."/>
            <person name="Yang P."/>
            <person name="Bao Y."/>
            <person name="Zhao W."/>
            <person name="Wang W."/>
            <person name="Lu H."/>
            <person name="Wang Q."/>
            <person name="Cui N."/>
            <person name="Li J."/>
            <person name="Chen X."/>
            <person name="Luo L."/>
            <person name="Yu J."/>
            <person name="Kang L."/>
            <person name="Cui F."/>
        </authorList>
    </citation>
    <scope>NUCLEOTIDE SEQUENCE [LARGE SCALE GENOMIC DNA]</scope>
    <source>
        <strain evidence="11">Lst14</strain>
    </source>
</reference>
<dbReference type="SMR" id="A0A482WHU2"/>
<dbReference type="GO" id="GO:0017178">
    <property type="term" value="F:diphthine-ammonia ligase activity"/>
    <property type="evidence" value="ECO:0007669"/>
    <property type="project" value="UniProtKB-EC"/>
</dbReference>
<dbReference type="AlphaFoldDB" id="A0A482WHU2"/>
<dbReference type="EMBL" id="QKKF02036055">
    <property type="protein sequence ID" value="RZF32751.1"/>
    <property type="molecule type" value="Genomic_DNA"/>
</dbReference>
<dbReference type="STRING" id="195883.A0A482WHU2"/>
<accession>A0A482WHU2</accession>
<dbReference type="InterPro" id="IPR002761">
    <property type="entry name" value="Diphthami_syn_dom"/>
</dbReference>
<evidence type="ECO:0000259" key="10">
    <source>
        <dbReference type="Pfam" id="PF01902"/>
    </source>
</evidence>
<dbReference type="InterPro" id="IPR030662">
    <property type="entry name" value="DPH6/MJ0570"/>
</dbReference>
<dbReference type="SUPFAM" id="SSF52402">
    <property type="entry name" value="Adenine nucleotide alpha hydrolases-like"/>
    <property type="match status" value="1"/>
</dbReference>
<dbReference type="Gene3D" id="3.40.50.620">
    <property type="entry name" value="HUPs"/>
    <property type="match status" value="1"/>
</dbReference>
<gene>
    <name evidence="11" type="ORF">LSTR_LSTR017404</name>
</gene>
<name>A0A482WHU2_LAOST</name>
<sequence>MNLNMKRQAVRRCLQTRRLPSYHACENVNSRRGGSSSKFAAREQHTEKRKWLRNNEMIMAVKTTEAGTMKVVALISGGKDSCYNMLQCVAAGHQVVALANLRPESKVGHQGIELYAEALGLPLFRQSTHGVALLHDKVYFPTPEDEVEDLYRLLVKVKLY</sequence>
<evidence type="ECO:0000256" key="5">
    <source>
        <dbReference type="ARBA" id="ARBA00029814"/>
    </source>
</evidence>
<evidence type="ECO:0000256" key="6">
    <source>
        <dbReference type="ARBA" id="ARBA00031202"/>
    </source>
</evidence>
<dbReference type="PANTHER" id="PTHR12196:SF2">
    <property type="entry name" value="DIPHTHINE--AMMONIA LIGASE"/>
    <property type="match status" value="1"/>
</dbReference>
<dbReference type="UniPathway" id="UPA00559"/>
<dbReference type="PANTHER" id="PTHR12196">
    <property type="entry name" value="DOMAIN OF UNKNOWN FUNCTION 71 DUF71 -CONTAINING PROTEIN"/>
    <property type="match status" value="1"/>
</dbReference>
<evidence type="ECO:0000256" key="2">
    <source>
        <dbReference type="ARBA" id="ARBA00008496"/>
    </source>
</evidence>
<evidence type="ECO:0000313" key="11">
    <source>
        <dbReference type="EMBL" id="RZF32751.1"/>
    </source>
</evidence>
<evidence type="ECO:0000256" key="1">
    <source>
        <dbReference type="ARBA" id="ARBA00005156"/>
    </source>
</evidence>
<evidence type="ECO:0000313" key="12">
    <source>
        <dbReference type="Proteomes" id="UP000291343"/>
    </source>
</evidence>
<feature type="domain" description="Diphthamide synthase" evidence="10">
    <location>
        <begin position="69"/>
        <end position="132"/>
    </location>
</feature>
<evidence type="ECO:0000256" key="9">
    <source>
        <dbReference type="ARBA" id="ARBA00048108"/>
    </source>
</evidence>
<comment type="similarity">
    <text evidence="2">Belongs to the Diphthine--ammonia ligase family.</text>
</comment>
<dbReference type="OrthoDB" id="686384at2759"/>
<comment type="pathway">
    <text evidence="1">Protein modification; peptidyl-diphthamide biosynthesis.</text>
</comment>
<organism evidence="11 12">
    <name type="scientific">Laodelphax striatellus</name>
    <name type="common">Small brown planthopper</name>
    <name type="synonym">Delphax striatella</name>
    <dbReference type="NCBI Taxonomy" id="195883"/>
    <lineage>
        <taxon>Eukaryota</taxon>
        <taxon>Metazoa</taxon>
        <taxon>Ecdysozoa</taxon>
        <taxon>Arthropoda</taxon>
        <taxon>Hexapoda</taxon>
        <taxon>Insecta</taxon>
        <taxon>Pterygota</taxon>
        <taxon>Neoptera</taxon>
        <taxon>Paraneoptera</taxon>
        <taxon>Hemiptera</taxon>
        <taxon>Auchenorrhyncha</taxon>
        <taxon>Fulgoroidea</taxon>
        <taxon>Delphacidae</taxon>
        <taxon>Criomorphinae</taxon>
        <taxon>Laodelphax</taxon>
    </lineage>
</organism>
<comment type="catalytic activity">
    <reaction evidence="9">
        <text>diphthine-[translation elongation factor 2] + NH4(+) + ATP = diphthamide-[translation elongation factor 2] + AMP + diphosphate + H(+)</text>
        <dbReference type="Rhea" id="RHEA:19753"/>
        <dbReference type="Rhea" id="RHEA-COMP:10172"/>
        <dbReference type="Rhea" id="RHEA-COMP:10174"/>
        <dbReference type="ChEBI" id="CHEBI:15378"/>
        <dbReference type="ChEBI" id="CHEBI:16692"/>
        <dbReference type="ChEBI" id="CHEBI:28938"/>
        <dbReference type="ChEBI" id="CHEBI:30616"/>
        <dbReference type="ChEBI" id="CHEBI:33019"/>
        <dbReference type="ChEBI" id="CHEBI:82696"/>
        <dbReference type="ChEBI" id="CHEBI:456215"/>
        <dbReference type="EC" id="6.3.1.14"/>
    </reaction>
</comment>
<dbReference type="Pfam" id="PF01902">
    <property type="entry name" value="Diphthami_syn_2"/>
    <property type="match status" value="1"/>
</dbReference>
<evidence type="ECO:0000256" key="7">
    <source>
        <dbReference type="ARBA" id="ARBA00031552"/>
    </source>
</evidence>
<evidence type="ECO:0000256" key="4">
    <source>
        <dbReference type="ARBA" id="ARBA00018426"/>
    </source>
</evidence>
<dbReference type="EC" id="6.3.1.14" evidence="3"/>
<comment type="caution">
    <text evidence="11">The sequence shown here is derived from an EMBL/GenBank/DDBJ whole genome shotgun (WGS) entry which is preliminary data.</text>
</comment>
<evidence type="ECO:0000256" key="8">
    <source>
        <dbReference type="ARBA" id="ARBA00032849"/>
    </source>
</evidence>
<proteinExistence type="inferred from homology"/>
<dbReference type="InterPro" id="IPR014729">
    <property type="entry name" value="Rossmann-like_a/b/a_fold"/>
</dbReference>
<protein>
    <recommendedName>
        <fullName evidence="4">Diphthine--ammonia ligase</fullName>
        <ecNumber evidence="3">6.3.1.14</ecNumber>
    </recommendedName>
    <alternativeName>
        <fullName evidence="6">ATP-binding domain-containing protein 4</fullName>
    </alternativeName>
    <alternativeName>
        <fullName evidence="5">Diphthamide synthase</fullName>
    </alternativeName>
    <alternativeName>
        <fullName evidence="7">Diphthamide synthetase</fullName>
    </alternativeName>
    <alternativeName>
        <fullName evidence="8">Protein DPH6 homolog</fullName>
    </alternativeName>
</protein>
<dbReference type="GO" id="GO:0017183">
    <property type="term" value="P:protein histidyl modification to diphthamide"/>
    <property type="evidence" value="ECO:0007669"/>
    <property type="project" value="UniProtKB-UniPathway"/>
</dbReference>
<evidence type="ECO:0000256" key="3">
    <source>
        <dbReference type="ARBA" id="ARBA00012089"/>
    </source>
</evidence>
<dbReference type="InParanoid" id="A0A482WHU2"/>